<dbReference type="Pfam" id="PF07727">
    <property type="entry name" value="RVT_2"/>
    <property type="match status" value="1"/>
</dbReference>
<gene>
    <name evidence="2" type="ORF">Tco_0910013</name>
</gene>
<reference evidence="2" key="2">
    <citation type="submission" date="2022-01" db="EMBL/GenBank/DDBJ databases">
        <authorList>
            <person name="Yamashiro T."/>
            <person name="Shiraishi A."/>
            <person name="Satake H."/>
            <person name="Nakayama K."/>
        </authorList>
    </citation>
    <scope>NUCLEOTIDE SEQUENCE</scope>
</reference>
<evidence type="ECO:0000313" key="2">
    <source>
        <dbReference type="EMBL" id="GJT29738.1"/>
    </source>
</evidence>
<dbReference type="PANTHER" id="PTHR11439">
    <property type="entry name" value="GAG-POL-RELATED RETROTRANSPOSON"/>
    <property type="match status" value="1"/>
</dbReference>
<accession>A0ABQ5CS25</accession>
<protein>
    <submittedName>
        <fullName evidence="2">Retrovirus-related pol polyprotein from transposon TNT 1-94</fullName>
    </submittedName>
</protein>
<organism evidence="2 3">
    <name type="scientific">Tanacetum coccineum</name>
    <dbReference type="NCBI Taxonomy" id="301880"/>
    <lineage>
        <taxon>Eukaryota</taxon>
        <taxon>Viridiplantae</taxon>
        <taxon>Streptophyta</taxon>
        <taxon>Embryophyta</taxon>
        <taxon>Tracheophyta</taxon>
        <taxon>Spermatophyta</taxon>
        <taxon>Magnoliopsida</taxon>
        <taxon>eudicotyledons</taxon>
        <taxon>Gunneridae</taxon>
        <taxon>Pentapetalae</taxon>
        <taxon>asterids</taxon>
        <taxon>campanulids</taxon>
        <taxon>Asterales</taxon>
        <taxon>Asteraceae</taxon>
        <taxon>Asteroideae</taxon>
        <taxon>Anthemideae</taxon>
        <taxon>Anthemidinae</taxon>
        <taxon>Tanacetum</taxon>
    </lineage>
</organism>
<proteinExistence type="predicted"/>
<dbReference type="InterPro" id="IPR043502">
    <property type="entry name" value="DNA/RNA_pol_sf"/>
</dbReference>
<evidence type="ECO:0000313" key="3">
    <source>
        <dbReference type="Proteomes" id="UP001151760"/>
    </source>
</evidence>
<name>A0ABQ5CS25_9ASTR</name>
<dbReference type="InterPro" id="IPR013103">
    <property type="entry name" value="RVT_2"/>
</dbReference>
<keyword evidence="3" id="KW-1185">Reference proteome</keyword>
<dbReference type="EMBL" id="BQNB010014567">
    <property type="protein sequence ID" value="GJT29738.1"/>
    <property type="molecule type" value="Genomic_DNA"/>
</dbReference>
<sequence>MKEEYDALMKNGMWSLVPRAFNTNVADGIDFHETFSLVVKSTTIRAVLSLAVTNDWPLRQLDIQNMFLHGNHKEQSLYSLKQARRAWFERLSKALFDLGFKGSKTDPSLFIYSCGYTVLYILVYVNDIIVTSNNKGTIDNIICQLRSAFALKDLGPLNYFLGIKIVLHVSGILLSQKKYILELLQSVGLSNCNSVSSPMVTSSLLSLDDNNVFSNPVKYRQVVGSLQYVTLSRPDIVFAVNKVIPILLLKLSQMLTGLEIKMIDEAEYKAFADTLAELTWLHALLNELEIRSSSTPIL</sequence>
<comment type="caution">
    <text evidence="2">The sequence shown here is derived from an EMBL/GenBank/DDBJ whole genome shotgun (WGS) entry which is preliminary data.</text>
</comment>
<reference evidence="2" key="1">
    <citation type="journal article" date="2022" name="Int. J. Mol. Sci.">
        <title>Draft Genome of Tanacetum Coccineum: Genomic Comparison of Closely Related Tanacetum-Family Plants.</title>
        <authorList>
            <person name="Yamashiro T."/>
            <person name="Shiraishi A."/>
            <person name="Nakayama K."/>
            <person name="Satake H."/>
        </authorList>
    </citation>
    <scope>NUCLEOTIDE SEQUENCE</scope>
</reference>
<evidence type="ECO:0000259" key="1">
    <source>
        <dbReference type="Pfam" id="PF07727"/>
    </source>
</evidence>
<feature type="domain" description="Reverse transcriptase Ty1/copia-type" evidence="1">
    <location>
        <begin position="74"/>
        <end position="200"/>
    </location>
</feature>
<dbReference type="SUPFAM" id="SSF56672">
    <property type="entry name" value="DNA/RNA polymerases"/>
    <property type="match status" value="1"/>
</dbReference>
<dbReference type="PANTHER" id="PTHR11439:SF458">
    <property type="entry name" value="RNA-DIRECTED DNA POLYMERASE"/>
    <property type="match status" value="1"/>
</dbReference>
<dbReference type="Proteomes" id="UP001151760">
    <property type="component" value="Unassembled WGS sequence"/>
</dbReference>